<gene>
    <name evidence="2" type="ORF">E5676_scaffold892G00200</name>
    <name evidence="1" type="ORF">E6C27_scaffold64G003110</name>
</gene>
<comment type="caution">
    <text evidence="2">The sequence shown here is derived from an EMBL/GenBank/DDBJ whole genome shotgun (WGS) entry which is preliminary data.</text>
</comment>
<name>A0A5D3CXX9_CUCMM</name>
<evidence type="ECO:0000313" key="3">
    <source>
        <dbReference type="Proteomes" id="UP000321393"/>
    </source>
</evidence>
<evidence type="ECO:0000313" key="4">
    <source>
        <dbReference type="Proteomes" id="UP000321947"/>
    </source>
</evidence>
<dbReference type="STRING" id="1194695.A0A5D3CXX9"/>
<reference evidence="3 4" key="1">
    <citation type="submission" date="2019-08" db="EMBL/GenBank/DDBJ databases">
        <title>Draft genome sequences of two oriental melons (Cucumis melo L. var makuwa).</title>
        <authorList>
            <person name="Kwon S.-Y."/>
        </authorList>
    </citation>
    <scope>NUCLEOTIDE SEQUENCE [LARGE SCALE GENOMIC DNA]</scope>
    <source>
        <strain evidence="4">cv. Chang Bougi</strain>
        <strain evidence="3">cv. SW 3</strain>
        <tissue evidence="2">Leaf</tissue>
    </source>
</reference>
<dbReference type="EMBL" id="SSTE01018412">
    <property type="protein sequence ID" value="KAA0039491.1"/>
    <property type="molecule type" value="Genomic_DNA"/>
</dbReference>
<protein>
    <submittedName>
        <fullName evidence="2">Defective in cullin neddylation protein 1</fullName>
    </submittedName>
</protein>
<dbReference type="EMBL" id="SSTD01008704">
    <property type="protein sequence ID" value="TYK15246.1"/>
    <property type="molecule type" value="Genomic_DNA"/>
</dbReference>
<accession>A0A5D3CXX9</accession>
<dbReference type="OrthoDB" id="286637at2759"/>
<dbReference type="Proteomes" id="UP000321947">
    <property type="component" value="Unassembled WGS sequence"/>
</dbReference>
<dbReference type="Proteomes" id="UP000321393">
    <property type="component" value="Unassembled WGS sequence"/>
</dbReference>
<evidence type="ECO:0000313" key="2">
    <source>
        <dbReference type="EMBL" id="TYK15246.1"/>
    </source>
</evidence>
<proteinExistence type="predicted"/>
<evidence type="ECO:0000313" key="1">
    <source>
        <dbReference type="EMBL" id="KAA0039491.1"/>
    </source>
</evidence>
<organism evidence="2 4">
    <name type="scientific">Cucumis melo var. makuwa</name>
    <name type="common">Oriental melon</name>
    <dbReference type="NCBI Taxonomy" id="1194695"/>
    <lineage>
        <taxon>Eukaryota</taxon>
        <taxon>Viridiplantae</taxon>
        <taxon>Streptophyta</taxon>
        <taxon>Embryophyta</taxon>
        <taxon>Tracheophyta</taxon>
        <taxon>Spermatophyta</taxon>
        <taxon>Magnoliopsida</taxon>
        <taxon>eudicotyledons</taxon>
        <taxon>Gunneridae</taxon>
        <taxon>Pentapetalae</taxon>
        <taxon>rosids</taxon>
        <taxon>fabids</taxon>
        <taxon>Cucurbitales</taxon>
        <taxon>Cucurbitaceae</taxon>
        <taxon>Benincaseae</taxon>
        <taxon>Cucumis</taxon>
    </lineage>
</organism>
<dbReference type="AlphaFoldDB" id="A0A5D3CXX9"/>
<sequence length="132" mass="14420">MLGFWPVLINDFVKHMNRWSGSNKVSKLCVSGDSESQSGLKSFPGLKRKLPEDMQMDDIVSLSVPRTGAMELSPVTSDKKNENVTMVGHNSTLGSKSPCAVEGCLSKGFAGLFPDTFVHRIGLTKKGKRQFT</sequence>